<feature type="signal peptide" evidence="1">
    <location>
        <begin position="1"/>
        <end position="25"/>
    </location>
</feature>
<comment type="caution">
    <text evidence="3">The sequence shown here is derived from an EMBL/GenBank/DDBJ whole genome shotgun (WGS) entry which is preliminary data.</text>
</comment>
<dbReference type="InterPro" id="IPR029010">
    <property type="entry name" value="ThuA-like"/>
</dbReference>
<dbReference type="GO" id="GO:0016787">
    <property type="term" value="F:hydrolase activity"/>
    <property type="evidence" value="ECO:0007669"/>
    <property type="project" value="InterPro"/>
</dbReference>
<keyword evidence="1" id="KW-0732">Signal</keyword>
<dbReference type="Pfam" id="PF00652">
    <property type="entry name" value="Ricin_B_lectin"/>
    <property type="match status" value="1"/>
</dbReference>
<feature type="chain" id="PRO_5026268197" evidence="1">
    <location>
        <begin position="26"/>
        <end position="587"/>
    </location>
</feature>
<keyword evidence="4" id="KW-1185">Reference proteome</keyword>
<dbReference type="PANTHER" id="PTHR40469">
    <property type="entry name" value="SECRETED GLYCOSYL HYDROLASE"/>
    <property type="match status" value="1"/>
</dbReference>
<dbReference type="InterPro" id="IPR010496">
    <property type="entry name" value="AL/BT2_dom"/>
</dbReference>
<dbReference type="InterPro" id="IPR029062">
    <property type="entry name" value="Class_I_gatase-like"/>
</dbReference>
<organism evidence="3 4">
    <name type="scientific">Streptomyces taklimakanensis</name>
    <dbReference type="NCBI Taxonomy" id="2569853"/>
    <lineage>
        <taxon>Bacteria</taxon>
        <taxon>Bacillati</taxon>
        <taxon>Actinomycetota</taxon>
        <taxon>Actinomycetes</taxon>
        <taxon>Kitasatosporales</taxon>
        <taxon>Streptomycetaceae</taxon>
        <taxon>Streptomyces</taxon>
    </lineage>
</organism>
<dbReference type="OrthoDB" id="9816308at2"/>
<evidence type="ECO:0000259" key="2">
    <source>
        <dbReference type="SMART" id="SM00458"/>
    </source>
</evidence>
<dbReference type="Gene3D" id="2.60.120.560">
    <property type="entry name" value="Exo-inulinase, domain 1"/>
    <property type="match status" value="1"/>
</dbReference>
<sequence>MRNRPRTALALLTGVLLLTAPQATALAEPADRSSTTRPTTARTQVAADPAYEILVFSKTAGYRHSSIDDGVAALRDLGATHGFTVDATEDAQAFTTDNLARYEAVVFLSTTGDVLNGAQQTAFEQYIGDGGGYVGIHAAADTEYDWPFYEGLAGALFHSHPAVQSATVRVEDRAHDATAHLGDTWQRTDEWYNYRTNPRVDAHVLASLDESSYSGGSMAGDHPIAWCKDYRGGRAFYTGGGHTDESYGEQAFRRHLLGGIRWAAGTTEADCRPETGYEPLFDGSDTAGWEQAGPGGFTLADGTLTSHGGLGMLWYSAEEFTGDYSLKLDWRADGDDNSGVFVGFPASDDPWSAVNNGYEIQIDATDTPDRTTGAVYGFQSADIAARDAALNPPGEWNTYEIRVTGERLEVFLNGRRINDFTNTDPARSLAQGHIGLQNHGDGDTVSFRNIRVKDSESAPGPRSGEVRGVNGKCLDVDGGGTADGTRVQIWSCNGTGAQQWTLPGDGTLRALGKCLDVSGGGTADGTRVQLWSCNGTGAQRWAPQPDGTVRNPQSGKCLDASGSTWNDGTPVHLWTCHTGPNQTWTLP</sequence>
<dbReference type="EMBL" id="WIXO01000001">
    <property type="protein sequence ID" value="MTE17685.1"/>
    <property type="molecule type" value="Genomic_DNA"/>
</dbReference>
<feature type="domain" description="Ricin B lectin" evidence="2">
    <location>
        <begin position="462"/>
        <end position="587"/>
    </location>
</feature>
<dbReference type="SMART" id="SM00458">
    <property type="entry name" value="RICIN"/>
    <property type="match status" value="1"/>
</dbReference>
<dbReference type="PANTHER" id="PTHR40469:SF2">
    <property type="entry name" value="GALACTOSE-BINDING DOMAIN-LIKE SUPERFAMILY PROTEIN"/>
    <property type="match status" value="1"/>
</dbReference>
<accession>A0A6G2B5Y9</accession>
<gene>
    <name evidence="3" type="ORF">F0L17_00765</name>
</gene>
<dbReference type="Pfam" id="PF06283">
    <property type="entry name" value="ThuA"/>
    <property type="match status" value="1"/>
</dbReference>
<dbReference type="Gene3D" id="3.40.50.880">
    <property type="match status" value="1"/>
</dbReference>
<dbReference type="NCBIfam" id="NF035930">
    <property type="entry name" value="lectin_2"/>
    <property type="match status" value="1"/>
</dbReference>
<dbReference type="AlphaFoldDB" id="A0A6G2B5Y9"/>
<dbReference type="InterPro" id="IPR035992">
    <property type="entry name" value="Ricin_B-like_lectins"/>
</dbReference>
<name>A0A6G2B5Y9_9ACTN</name>
<dbReference type="Pfam" id="PF06439">
    <property type="entry name" value="3keto-disac_hyd"/>
    <property type="match status" value="1"/>
</dbReference>
<dbReference type="SUPFAM" id="SSF50370">
    <property type="entry name" value="Ricin B-like lectins"/>
    <property type="match status" value="1"/>
</dbReference>
<evidence type="ECO:0000313" key="3">
    <source>
        <dbReference type="EMBL" id="MTE17685.1"/>
    </source>
</evidence>
<evidence type="ECO:0000256" key="1">
    <source>
        <dbReference type="SAM" id="SignalP"/>
    </source>
</evidence>
<protein>
    <submittedName>
        <fullName evidence="3">DUF1080 domain-containing protein</fullName>
    </submittedName>
</protein>
<dbReference type="Gene3D" id="2.80.10.50">
    <property type="match status" value="1"/>
</dbReference>
<dbReference type="InterPro" id="IPR000772">
    <property type="entry name" value="Ricin_B_lectin"/>
</dbReference>
<dbReference type="PROSITE" id="PS50231">
    <property type="entry name" value="RICIN_B_LECTIN"/>
    <property type="match status" value="1"/>
</dbReference>
<evidence type="ECO:0000313" key="4">
    <source>
        <dbReference type="Proteomes" id="UP000473014"/>
    </source>
</evidence>
<dbReference type="Proteomes" id="UP000473014">
    <property type="component" value="Unassembled WGS sequence"/>
</dbReference>
<dbReference type="SUPFAM" id="SSF52317">
    <property type="entry name" value="Class I glutamine amidotransferase-like"/>
    <property type="match status" value="1"/>
</dbReference>
<reference evidence="3 4" key="1">
    <citation type="submission" date="2019-11" db="EMBL/GenBank/DDBJ databases">
        <authorList>
            <person name="Yuan L."/>
        </authorList>
    </citation>
    <scope>NUCLEOTIDE SEQUENCE [LARGE SCALE GENOMIC DNA]</scope>
    <source>
        <strain evidence="3 4">TRM43335</strain>
    </source>
</reference>
<proteinExistence type="predicted"/>
<dbReference type="CDD" id="cd23451">
    <property type="entry name" value="beta-trefoil_Ricin_laminarinase"/>
    <property type="match status" value="1"/>
</dbReference>
<dbReference type="RefSeq" id="WP_155069286.1">
    <property type="nucleotide sequence ID" value="NZ_WIXO01000001.1"/>
</dbReference>